<keyword evidence="2" id="KW-1185">Reference proteome</keyword>
<dbReference type="OMA" id="VMECNMC"/>
<evidence type="ECO:0000313" key="1">
    <source>
        <dbReference type="EMBL" id="ONK56048.1"/>
    </source>
</evidence>
<dbReference type="AlphaFoldDB" id="A0A5P1E0N2"/>
<dbReference type="InterPro" id="IPR046341">
    <property type="entry name" value="SET_dom_sf"/>
</dbReference>
<dbReference type="EMBL" id="CM007390">
    <property type="protein sequence ID" value="ONK56048.1"/>
    <property type="molecule type" value="Genomic_DNA"/>
</dbReference>
<sequence length="160" mass="17974">MKGPGLGFRFDYVDGVGRDGRGNTDIIVRAVHEISEGREVCLSYFPVNWVYKERQKRLGGGFGFVCECDRCLVEREWKDEEEEEGSDEGMDVEVEMEEEDFPHAYFFVKFVCDVEGCGGTLAPLPPSMEGVVSDVMECNVCGRLKKDEDCNGDGDMVDDE</sequence>
<accession>A0A5P1E0N2</accession>
<evidence type="ECO:0000313" key="2">
    <source>
        <dbReference type="Proteomes" id="UP000243459"/>
    </source>
</evidence>
<dbReference type="Gene3D" id="2.170.270.10">
    <property type="entry name" value="SET domain"/>
    <property type="match status" value="1"/>
</dbReference>
<protein>
    <recommendedName>
        <fullName evidence="3">SET domain-containing protein</fullName>
    </recommendedName>
</protein>
<dbReference type="Gramene" id="ONK56048">
    <property type="protein sequence ID" value="ONK56048"/>
    <property type="gene ID" value="A4U43_C10F3600"/>
</dbReference>
<organism evidence="1 2">
    <name type="scientific">Asparagus officinalis</name>
    <name type="common">Garden asparagus</name>
    <dbReference type="NCBI Taxonomy" id="4686"/>
    <lineage>
        <taxon>Eukaryota</taxon>
        <taxon>Viridiplantae</taxon>
        <taxon>Streptophyta</taxon>
        <taxon>Embryophyta</taxon>
        <taxon>Tracheophyta</taxon>
        <taxon>Spermatophyta</taxon>
        <taxon>Magnoliopsida</taxon>
        <taxon>Liliopsida</taxon>
        <taxon>Asparagales</taxon>
        <taxon>Asparagaceae</taxon>
        <taxon>Asparagoideae</taxon>
        <taxon>Asparagus</taxon>
    </lineage>
</organism>
<evidence type="ECO:0008006" key="3">
    <source>
        <dbReference type="Google" id="ProtNLM"/>
    </source>
</evidence>
<name>A0A5P1E0N2_ASPOF</name>
<dbReference type="PANTHER" id="PTHR47420">
    <property type="entry name" value="HISTONE-LYSINE N-METHYLTRANSFERASE ASHR2"/>
    <property type="match status" value="1"/>
</dbReference>
<proteinExistence type="predicted"/>
<gene>
    <name evidence="1" type="ORF">A4U43_C10F3600</name>
</gene>
<dbReference type="InterPro" id="IPR044238">
    <property type="entry name" value="ASHR2-like"/>
</dbReference>
<dbReference type="PANTHER" id="PTHR47420:SF3">
    <property type="entry name" value="HISTONE-LYSINE N-METHYLTRANSFERASE ASHR2"/>
    <property type="match status" value="1"/>
</dbReference>
<dbReference type="SUPFAM" id="SSF82199">
    <property type="entry name" value="SET domain"/>
    <property type="match status" value="1"/>
</dbReference>
<reference evidence="2" key="1">
    <citation type="journal article" date="2017" name="Nat. Commun.">
        <title>The asparagus genome sheds light on the origin and evolution of a young Y chromosome.</title>
        <authorList>
            <person name="Harkess A."/>
            <person name="Zhou J."/>
            <person name="Xu C."/>
            <person name="Bowers J.E."/>
            <person name="Van der Hulst R."/>
            <person name="Ayyampalayam S."/>
            <person name="Mercati F."/>
            <person name="Riccardi P."/>
            <person name="McKain M.R."/>
            <person name="Kakrana A."/>
            <person name="Tang H."/>
            <person name="Ray J."/>
            <person name="Groenendijk J."/>
            <person name="Arikit S."/>
            <person name="Mathioni S.M."/>
            <person name="Nakano M."/>
            <person name="Shan H."/>
            <person name="Telgmann-Rauber A."/>
            <person name="Kanno A."/>
            <person name="Yue Z."/>
            <person name="Chen H."/>
            <person name="Li W."/>
            <person name="Chen Y."/>
            <person name="Xu X."/>
            <person name="Zhang Y."/>
            <person name="Luo S."/>
            <person name="Chen H."/>
            <person name="Gao J."/>
            <person name="Mao Z."/>
            <person name="Pires J.C."/>
            <person name="Luo M."/>
            <person name="Kudrna D."/>
            <person name="Wing R.A."/>
            <person name="Meyers B.C."/>
            <person name="Yi K."/>
            <person name="Kong H."/>
            <person name="Lavrijsen P."/>
            <person name="Sunseri F."/>
            <person name="Falavigna A."/>
            <person name="Ye Y."/>
            <person name="Leebens-Mack J.H."/>
            <person name="Chen G."/>
        </authorList>
    </citation>
    <scope>NUCLEOTIDE SEQUENCE [LARGE SCALE GENOMIC DNA]</scope>
    <source>
        <strain evidence="2">cv. DH0086</strain>
    </source>
</reference>
<dbReference type="Proteomes" id="UP000243459">
    <property type="component" value="Chromosome 10"/>
</dbReference>